<dbReference type="EMBL" id="FMZM01000005">
    <property type="protein sequence ID" value="SDC98618.1"/>
    <property type="molecule type" value="Genomic_DNA"/>
</dbReference>
<proteinExistence type="inferred from homology"/>
<evidence type="ECO:0000256" key="3">
    <source>
        <dbReference type="ARBA" id="ARBA00022840"/>
    </source>
</evidence>
<dbReference type="HAMAP" id="MF_01609">
    <property type="entry name" value="Glu_cys_ligase_2"/>
    <property type="match status" value="1"/>
</dbReference>
<dbReference type="EC" id="6.3.2.2" evidence="5"/>
<dbReference type="SUPFAM" id="SSF55931">
    <property type="entry name" value="Glutamine synthetase/guanido kinase"/>
    <property type="match status" value="1"/>
</dbReference>
<keyword evidence="1 5" id="KW-0436">Ligase</keyword>
<protein>
    <recommendedName>
        <fullName evidence="5">Putative glutamate--cysteine ligase 2</fullName>
        <ecNumber evidence="5">6.3.2.2</ecNumber>
    </recommendedName>
    <alternativeName>
        <fullName evidence="5">Gamma-glutamylcysteine synthetase 2</fullName>
        <shortName evidence="5">GCS 2</shortName>
        <shortName evidence="5">Gamma-GCS 2</shortName>
    </alternativeName>
</protein>
<dbReference type="NCBIfam" id="NF010041">
    <property type="entry name" value="PRK13517.1-1"/>
    <property type="match status" value="1"/>
</dbReference>
<evidence type="ECO:0000256" key="5">
    <source>
        <dbReference type="HAMAP-Rule" id="MF_01609"/>
    </source>
</evidence>
<dbReference type="InterPro" id="IPR006336">
    <property type="entry name" value="GCS2"/>
</dbReference>
<dbReference type="GO" id="GO:0042398">
    <property type="term" value="P:modified amino acid biosynthetic process"/>
    <property type="evidence" value="ECO:0007669"/>
    <property type="project" value="InterPro"/>
</dbReference>
<keyword evidence="2 5" id="KW-0547">Nucleotide-binding</keyword>
<comment type="catalytic activity">
    <reaction evidence="4 5">
        <text>L-cysteine + L-glutamate + ATP = gamma-L-glutamyl-L-cysteine + ADP + phosphate + H(+)</text>
        <dbReference type="Rhea" id="RHEA:13285"/>
        <dbReference type="ChEBI" id="CHEBI:15378"/>
        <dbReference type="ChEBI" id="CHEBI:29985"/>
        <dbReference type="ChEBI" id="CHEBI:30616"/>
        <dbReference type="ChEBI" id="CHEBI:35235"/>
        <dbReference type="ChEBI" id="CHEBI:43474"/>
        <dbReference type="ChEBI" id="CHEBI:58173"/>
        <dbReference type="ChEBI" id="CHEBI:456216"/>
        <dbReference type="EC" id="6.3.2.2"/>
    </reaction>
</comment>
<evidence type="ECO:0000313" key="7">
    <source>
        <dbReference type="Proteomes" id="UP000199034"/>
    </source>
</evidence>
<organism evidence="6 7">
    <name type="scientific">Nocardioides lianchengensis</name>
    <dbReference type="NCBI Taxonomy" id="1045774"/>
    <lineage>
        <taxon>Bacteria</taxon>
        <taxon>Bacillati</taxon>
        <taxon>Actinomycetota</taxon>
        <taxon>Actinomycetes</taxon>
        <taxon>Propionibacteriales</taxon>
        <taxon>Nocardioidaceae</taxon>
        <taxon>Nocardioides</taxon>
    </lineage>
</organism>
<gene>
    <name evidence="6" type="ORF">SAMN05421872_105119</name>
</gene>
<keyword evidence="7" id="KW-1185">Reference proteome</keyword>
<dbReference type="InterPro" id="IPR014746">
    <property type="entry name" value="Gln_synth/guanido_kin_cat_dom"/>
</dbReference>
<dbReference type="PANTHER" id="PTHR36510:SF1">
    <property type="entry name" value="GLUTAMATE--CYSTEINE LIGASE 2-RELATED"/>
    <property type="match status" value="1"/>
</dbReference>
<dbReference type="Gene3D" id="3.30.590.20">
    <property type="match status" value="1"/>
</dbReference>
<dbReference type="Pfam" id="PF04107">
    <property type="entry name" value="GCS2"/>
    <property type="match status" value="1"/>
</dbReference>
<comment type="similarity">
    <text evidence="5">Belongs to the glutamate--cysteine ligase type 2 family. YbdK subfamily.</text>
</comment>
<sequence length="377" mass="39878">MSGSGTPRTIGLEEELLLVDPATRRVTSRATQVLKDFHDRGPERTRATDDLDPELFRHQLETRTDPSASTVDQLDQVRAARRTAGEAAAAGGLAVAACGIVPSALEEAVVSPGDRYRAIVDTFGAVALTGGTCGMHVHVDIASDAEGVGVLDRIGPWLPVLLAVSANSPIHDGRDTSYASWRSQVWGRWPSAGPTEQFGSVEGYRAACAALIATGAALDEGMLYLDARLAAHQPTLEVRVADVCTDPLDTVLVAALTRALVETLARDHAAGTPVPPWRAEALRAAQWRAARYGVSGRLVHPEQRGLAPVAEVLAALVERVRPALEEAGDADLVRDGVRRVLAAGGSSRQRAAHERTGSVDGVVDDLLARTRASWEGA</sequence>
<evidence type="ECO:0000313" key="6">
    <source>
        <dbReference type="EMBL" id="SDC98618.1"/>
    </source>
</evidence>
<dbReference type="Proteomes" id="UP000199034">
    <property type="component" value="Unassembled WGS sequence"/>
</dbReference>
<dbReference type="RefSeq" id="WP_090854857.1">
    <property type="nucleotide sequence ID" value="NZ_FMZM01000005.1"/>
</dbReference>
<dbReference type="InterPro" id="IPR050141">
    <property type="entry name" value="GCL_type2/YbdK_subfam"/>
</dbReference>
<dbReference type="InterPro" id="IPR011793">
    <property type="entry name" value="YbdK"/>
</dbReference>
<dbReference type="STRING" id="1045774.SAMN05421872_105119"/>
<keyword evidence="3 5" id="KW-0067">ATP-binding</keyword>
<dbReference type="PANTHER" id="PTHR36510">
    <property type="entry name" value="GLUTAMATE--CYSTEINE LIGASE 2-RELATED"/>
    <property type="match status" value="1"/>
</dbReference>
<dbReference type="OrthoDB" id="9803842at2"/>
<comment type="function">
    <text evidence="5">ATP-dependent carboxylate-amine ligase which exhibits weak glutamate--cysteine ligase activity.</text>
</comment>
<evidence type="ECO:0000256" key="4">
    <source>
        <dbReference type="ARBA" id="ARBA00048819"/>
    </source>
</evidence>
<dbReference type="GO" id="GO:0004357">
    <property type="term" value="F:glutamate-cysteine ligase activity"/>
    <property type="evidence" value="ECO:0007669"/>
    <property type="project" value="UniProtKB-EC"/>
</dbReference>
<evidence type="ECO:0000256" key="1">
    <source>
        <dbReference type="ARBA" id="ARBA00022598"/>
    </source>
</evidence>
<reference evidence="6 7" key="1">
    <citation type="submission" date="2016-10" db="EMBL/GenBank/DDBJ databases">
        <authorList>
            <person name="de Groot N.N."/>
        </authorList>
    </citation>
    <scope>NUCLEOTIDE SEQUENCE [LARGE SCALE GENOMIC DNA]</scope>
    <source>
        <strain evidence="6 7">CGMCC 4.6858</strain>
    </source>
</reference>
<dbReference type="NCBIfam" id="TIGR02050">
    <property type="entry name" value="gshA_cyan_rel"/>
    <property type="match status" value="1"/>
</dbReference>
<evidence type="ECO:0000256" key="2">
    <source>
        <dbReference type="ARBA" id="ARBA00022741"/>
    </source>
</evidence>
<dbReference type="AlphaFoldDB" id="A0A1G6R243"/>
<name>A0A1G6R243_9ACTN</name>
<dbReference type="GO" id="GO:0005524">
    <property type="term" value="F:ATP binding"/>
    <property type="evidence" value="ECO:0007669"/>
    <property type="project" value="UniProtKB-KW"/>
</dbReference>
<accession>A0A1G6R243</accession>